<feature type="domain" description="CT398-like coiled coil hairpin" evidence="3">
    <location>
        <begin position="11"/>
        <end position="185"/>
    </location>
</feature>
<reference evidence="5" key="1">
    <citation type="journal article" date="2023" name="Arch. Microbiol.">
        <title>Desulfoferula mesophilus gen. nov. sp. nov., a mesophilic sulfate-reducing bacterium isolated from a brackish lake sediment.</title>
        <authorList>
            <person name="Watanabe T."/>
            <person name="Yabe T."/>
            <person name="Tsuji J.M."/>
            <person name="Fukui M."/>
        </authorList>
    </citation>
    <scope>NUCLEOTIDE SEQUENCE [LARGE SCALE GENOMIC DNA]</scope>
    <source>
        <strain evidence="5">12FAK</strain>
    </source>
</reference>
<protein>
    <recommendedName>
        <fullName evidence="6">C4-type zinc ribbon domain-containing protein</fullName>
    </recommendedName>
</protein>
<gene>
    <name evidence="4" type="ORF">FAK_28180</name>
</gene>
<dbReference type="Gene3D" id="1.10.287.1490">
    <property type="match status" value="1"/>
</dbReference>
<dbReference type="PANTHER" id="PTHR39082">
    <property type="entry name" value="PHOSPHOLIPASE C-BETA-2-RELATED"/>
    <property type="match status" value="1"/>
</dbReference>
<evidence type="ECO:0000313" key="5">
    <source>
        <dbReference type="Proteomes" id="UP001366166"/>
    </source>
</evidence>
<feature type="domain" description="C4-type zinc ribbon" evidence="2">
    <location>
        <begin position="198"/>
        <end position="229"/>
    </location>
</feature>
<dbReference type="PANTHER" id="PTHR39082:SF1">
    <property type="entry name" value="SCAVENGER RECEPTOR CLASS A MEMBER 3"/>
    <property type="match status" value="1"/>
</dbReference>
<feature type="coiled-coil region" evidence="1">
    <location>
        <begin position="46"/>
        <end position="156"/>
    </location>
</feature>
<keyword evidence="5" id="KW-1185">Reference proteome</keyword>
<accession>A0AAU9F2I0</accession>
<organism evidence="4 5">
    <name type="scientific">Desulfoferula mesophila</name>
    <dbReference type="NCBI Taxonomy" id="3058419"/>
    <lineage>
        <taxon>Bacteria</taxon>
        <taxon>Pseudomonadati</taxon>
        <taxon>Thermodesulfobacteriota</taxon>
        <taxon>Desulfarculia</taxon>
        <taxon>Desulfarculales</taxon>
        <taxon>Desulfarculaceae</taxon>
        <taxon>Desulfoferula</taxon>
    </lineage>
</organism>
<dbReference type="SUPFAM" id="SSF46966">
    <property type="entry name" value="Spectrin repeat"/>
    <property type="match status" value="1"/>
</dbReference>
<proteinExistence type="predicted"/>
<dbReference type="Proteomes" id="UP001366166">
    <property type="component" value="Chromosome"/>
</dbReference>
<dbReference type="AlphaFoldDB" id="A0AAU9F2I0"/>
<evidence type="ECO:0008006" key="6">
    <source>
        <dbReference type="Google" id="ProtNLM"/>
    </source>
</evidence>
<evidence type="ECO:0000259" key="3">
    <source>
        <dbReference type="Pfam" id="PF24481"/>
    </source>
</evidence>
<dbReference type="InterPro" id="IPR056003">
    <property type="entry name" value="CT398_CC_hairpin"/>
</dbReference>
<dbReference type="RefSeq" id="WP_338600632.1">
    <property type="nucleotide sequence ID" value="NZ_AP028679.1"/>
</dbReference>
<dbReference type="EMBL" id="AP028679">
    <property type="protein sequence ID" value="BEQ15752.1"/>
    <property type="molecule type" value="Genomic_DNA"/>
</dbReference>
<dbReference type="InterPro" id="IPR003743">
    <property type="entry name" value="Zf-RING_7"/>
</dbReference>
<sequence length="242" mass="27642">MFDQLRLLIRLQAVDKTLFDLGQERDVIPGRLADLTQAEQALHGQLEAQQTQLDQVLKRKADLEEIADNVRARLRRAENRLMGSKSGKEYQAANAEIDDGKDSLKDTENQLLEVMEQVEALEKKVAGLKERHDQLAAASQEERTQLEERYHNTDTEISRLAGTREELATEIDKGLMKDYDFIRQARDGVALAAVSEGTCTVCHMTIPPQQFNELQRMDKIMSCPSCRRLIYWAEAEQLKEDQ</sequence>
<keyword evidence="1" id="KW-0175">Coiled coil</keyword>
<evidence type="ECO:0000256" key="1">
    <source>
        <dbReference type="SAM" id="Coils"/>
    </source>
</evidence>
<name>A0AAU9F2I0_9BACT</name>
<dbReference type="InterPro" id="IPR052376">
    <property type="entry name" value="Oxidative_Scav/Glycosyltrans"/>
</dbReference>
<dbReference type="KEGG" id="dmp:FAK_28180"/>
<dbReference type="Pfam" id="PF02591">
    <property type="entry name" value="Zn_ribbon_9"/>
    <property type="match status" value="1"/>
</dbReference>
<evidence type="ECO:0000259" key="2">
    <source>
        <dbReference type="Pfam" id="PF02591"/>
    </source>
</evidence>
<evidence type="ECO:0000313" key="4">
    <source>
        <dbReference type="EMBL" id="BEQ15752.1"/>
    </source>
</evidence>
<dbReference type="Pfam" id="PF24481">
    <property type="entry name" value="CT398_CC"/>
    <property type="match status" value="1"/>
</dbReference>